<dbReference type="GO" id="GO:0030422">
    <property type="term" value="P:siRNA processing"/>
    <property type="evidence" value="ECO:0007669"/>
    <property type="project" value="TreeGrafter"/>
</dbReference>
<keyword evidence="5" id="KW-0808">Transferase</keyword>
<evidence type="ECO:0000256" key="10">
    <source>
        <dbReference type="ARBA" id="ARBA00023158"/>
    </source>
</evidence>
<organism evidence="14 15">
    <name type="scientific">Geranomyces variabilis</name>
    <dbReference type="NCBI Taxonomy" id="109894"/>
    <lineage>
        <taxon>Eukaryota</taxon>
        <taxon>Fungi</taxon>
        <taxon>Fungi incertae sedis</taxon>
        <taxon>Chytridiomycota</taxon>
        <taxon>Chytridiomycota incertae sedis</taxon>
        <taxon>Chytridiomycetes</taxon>
        <taxon>Spizellomycetales</taxon>
        <taxon>Powellomycetaceae</taxon>
        <taxon>Geranomyces</taxon>
    </lineage>
</organism>
<keyword evidence="10" id="KW-0943">RNA-mediated gene silencing</keyword>
<evidence type="ECO:0000256" key="11">
    <source>
        <dbReference type="ARBA" id="ARBA00035025"/>
    </source>
</evidence>
<protein>
    <recommendedName>
        <fullName evidence="3">Small RNA 2'-O-methyltransferase</fullName>
        <ecNumber evidence="11">2.1.1.386</ecNumber>
    </recommendedName>
</protein>
<feature type="region of interest" description="Disordered" evidence="13">
    <location>
        <begin position="256"/>
        <end position="284"/>
    </location>
</feature>
<evidence type="ECO:0000256" key="8">
    <source>
        <dbReference type="ARBA" id="ARBA00022842"/>
    </source>
</evidence>
<name>A0AAD5XQQ4_9FUNG</name>
<comment type="caution">
    <text evidence="14">The sequence shown here is derived from an EMBL/GenBank/DDBJ whole genome shotgun (WGS) entry which is preliminary data.</text>
</comment>
<dbReference type="GO" id="GO:0003723">
    <property type="term" value="F:RNA binding"/>
    <property type="evidence" value="ECO:0007669"/>
    <property type="project" value="UniProtKB-KW"/>
</dbReference>
<evidence type="ECO:0000313" key="15">
    <source>
        <dbReference type="Proteomes" id="UP001212152"/>
    </source>
</evidence>
<evidence type="ECO:0000256" key="7">
    <source>
        <dbReference type="ARBA" id="ARBA00022723"/>
    </source>
</evidence>
<gene>
    <name evidence="14" type="primary">HENMT1</name>
    <name evidence="14" type="ORF">HDU87_003206</name>
</gene>
<dbReference type="InterPro" id="IPR029063">
    <property type="entry name" value="SAM-dependent_MTases_sf"/>
</dbReference>
<dbReference type="GO" id="GO:0005634">
    <property type="term" value="C:nucleus"/>
    <property type="evidence" value="ECO:0007669"/>
    <property type="project" value="TreeGrafter"/>
</dbReference>
<evidence type="ECO:0000256" key="3">
    <source>
        <dbReference type="ARBA" id="ARBA00021330"/>
    </source>
</evidence>
<dbReference type="InterPro" id="IPR026610">
    <property type="entry name" value="Hen1"/>
</dbReference>
<dbReference type="PANTHER" id="PTHR21404">
    <property type="entry name" value="HEN1"/>
    <property type="match status" value="1"/>
</dbReference>
<dbReference type="Proteomes" id="UP001212152">
    <property type="component" value="Unassembled WGS sequence"/>
</dbReference>
<evidence type="ECO:0000256" key="2">
    <source>
        <dbReference type="ARBA" id="ARBA00009026"/>
    </source>
</evidence>
<comment type="cofactor">
    <cofactor evidence="1">
        <name>Mg(2+)</name>
        <dbReference type="ChEBI" id="CHEBI:18420"/>
    </cofactor>
</comment>
<feature type="compositionally biased region" description="Basic and acidic residues" evidence="13">
    <location>
        <begin position="333"/>
        <end position="348"/>
    </location>
</feature>
<comment type="catalytic activity">
    <reaction evidence="12">
        <text>small RNA 3'-end nucleotide + S-adenosyl-L-methionine = small RNA 3'-end 2'-O-methylnucleotide + S-adenosyl-L-homocysteine + H(+)</text>
        <dbReference type="Rhea" id="RHEA:37887"/>
        <dbReference type="Rhea" id="RHEA-COMP:10415"/>
        <dbReference type="Rhea" id="RHEA-COMP:10416"/>
        <dbReference type="ChEBI" id="CHEBI:15378"/>
        <dbReference type="ChEBI" id="CHEBI:57856"/>
        <dbReference type="ChEBI" id="CHEBI:59789"/>
        <dbReference type="ChEBI" id="CHEBI:74896"/>
        <dbReference type="ChEBI" id="CHEBI:74898"/>
        <dbReference type="EC" id="2.1.1.386"/>
    </reaction>
</comment>
<keyword evidence="9" id="KW-0694">RNA-binding</keyword>
<proteinExistence type="inferred from homology"/>
<evidence type="ECO:0000256" key="6">
    <source>
        <dbReference type="ARBA" id="ARBA00022691"/>
    </source>
</evidence>
<dbReference type="EMBL" id="JADGJQ010000023">
    <property type="protein sequence ID" value="KAJ3178938.1"/>
    <property type="molecule type" value="Genomic_DNA"/>
</dbReference>
<evidence type="ECO:0000256" key="1">
    <source>
        <dbReference type="ARBA" id="ARBA00001946"/>
    </source>
</evidence>
<keyword evidence="4" id="KW-0489">Methyltransferase</keyword>
<evidence type="ECO:0000256" key="13">
    <source>
        <dbReference type="SAM" id="MobiDB-lite"/>
    </source>
</evidence>
<evidence type="ECO:0000256" key="5">
    <source>
        <dbReference type="ARBA" id="ARBA00022679"/>
    </source>
</evidence>
<sequence length="406" mass="45373">MGIASIEVVEHLPADVLAAFPRVTLGEYRPKIMVVTTPNADFNVNFTDLQYGTPEKPFRHWDHKFEWTRAEFQAWANSAAAEYGYGVRFTGVGTLTSGLGNEHVVGQCSQVAVFTRLPDPERPLNGRSSCLPETVSFPYKHHGSIQYPYYAETGLSNADIVAELRHLTPVLVWNDWHSRCADLRAEGSSATAAWKDADGTHAMPLEAFWNILRVRQLCKTHDRFLDVLRSPECEPFYLLEEERKTVRVLFAVPRDEVSGRAPDDPGPDHGYTDSESEEDDADAGDDVEVKYADFLDAQAKRRSLPITNCTPPLSRKTSRLSLRQPQQSWSDALADHAADGPEERKDDWAMPSIESRQGEAAEGRLLSPALHRDLHVLPWESFEKPSVVAGWGPPPVNPTGTWNSDL</sequence>
<dbReference type="AlphaFoldDB" id="A0AAD5XQQ4"/>
<dbReference type="GO" id="GO:0046872">
    <property type="term" value="F:metal ion binding"/>
    <property type="evidence" value="ECO:0007669"/>
    <property type="project" value="UniProtKB-KW"/>
</dbReference>
<comment type="similarity">
    <text evidence="2">Belongs to the methyltransferase superfamily. HEN1 family.</text>
</comment>
<dbReference type="GO" id="GO:0001510">
    <property type="term" value="P:RNA methylation"/>
    <property type="evidence" value="ECO:0007669"/>
    <property type="project" value="InterPro"/>
</dbReference>
<dbReference type="EC" id="2.1.1.386" evidence="11"/>
<evidence type="ECO:0000256" key="9">
    <source>
        <dbReference type="ARBA" id="ARBA00022884"/>
    </source>
</evidence>
<reference evidence="14" key="1">
    <citation type="submission" date="2020-05" db="EMBL/GenBank/DDBJ databases">
        <title>Phylogenomic resolution of chytrid fungi.</title>
        <authorList>
            <person name="Stajich J.E."/>
            <person name="Amses K."/>
            <person name="Simmons R."/>
            <person name="Seto K."/>
            <person name="Myers J."/>
            <person name="Bonds A."/>
            <person name="Quandt C.A."/>
            <person name="Barry K."/>
            <person name="Liu P."/>
            <person name="Grigoriev I."/>
            <person name="Longcore J.E."/>
            <person name="James T.Y."/>
        </authorList>
    </citation>
    <scope>NUCLEOTIDE SEQUENCE</scope>
    <source>
        <strain evidence="14">JEL0379</strain>
    </source>
</reference>
<evidence type="ECO:0000256" key="12">
    <source>
        <dbReference type="ARBA" id="ARBA00048418"/>
    </source>
</evidence>
<keyword evidence="15" id="KW-1185">Reference proteome</keyword>
<feature type="region of interest" description="Disordered" evidence="13">
    <location>
        <begin position="387"/>
        <end position="406"/>
    </location>
</feature>
<evidence type="ECO:0000256" key="4">
    <source>
        <dbReference type="ARBA" id="ARBA00022603"/>
    </source>
</evidence>
<keyword evidence="7" id="KW-0479">Metal-binding</keyword>
<dbReference type="PANTHER" id="PTHR21404:SF3">
    <property type="entry name" value="SMALL RNA 2'-O-METHYLTRANSFERASE"/>
    <property type="match status" value="1"/>
</dbReference>
<feature type="compositionally biased region" description="Acidic residues" evidence="13">
    <location>
        <begin position="274"/>
        <end position="284"/>
    </location>
</feature>
<dbReference type="GO" id="GO:0005737">
    <property type="term" value="C:cytoplasm"/>
    <property type="evidence" value="ECO:0007669"/>
    <property type="project" value="TreeGrafter"/>
</dbReference>
<feature type="compositionally biased region" description="Polar residues" evidence="13">
    <location>
        <begin position="319"/>
        <end position="330"/>
    </location>
</feature>
<feature type="compositionally biased region" description="Basic and acidic residues" evidence="13">
    <location>
        <begin position="256"/>
        <end position="272"/>
    </location>
</feature>
<evidence type="ECO:0000313" key="14">
    <source>
        <dbReference type="EMBL" id="KAJ3178938.1"/>
    </source>
</evidence>
<feature type="region of interest" description="Disordered" evidence="13">
    <location>
        <begin position="305"/>
        <end position="361"/>
    </location>
</feature>
<dbReference type="Gene3D" id="3.40.50.150">
    <property type="entry name" value="Vaccinia Virus protein VP39"/>
    <property type="match status" value="1"/>
</dbReference>
<keyword evidence="6" id="KW-0949">S-adenosyl-L-methionine</keyword>
<keyword evidence="8" id="KW-0460">Magnesium</keyword>
<dbReference type="GO" id="GO:0090486">
    <property type="term" value="F:small RNA 2'-O-methyltransferase activity"/>
    <property type="evidence" value="ECO:0007669"/>
    <property type="project" value="UniProtKB-EC"/>
</dbReference>
<accession>A0AAD5XQQ4</accession>